<organism evidence="2 3">
    <name type="scientific">Methylobacterium soli</name>
    <dbReference type="NCBI Taxonomy" id="553447"/>
    <lineage>
        <taxon>Bacteria</taxon>
        <taxon>Pseudomonadati</taxon>
        <taxon>Pseudomonadota</taxon>
        <taxon>Alphaproteobacteria</taxon>
        <taxon>Hyphomicrobiales</taxon>
        <taxon>Methylobacteriaceae</taxon>
        <taxon>Methylobacterium</taxon>
    </lineage>
</organism>
<dbReference type="RefSeq" id="WP_151002457.1">
    <property type="nucleotide sequence ID" value="NZ_BPQY01000730.1"/>
</dbReference>
<dbReference type="Proteomes" id="UP000474159">
    <property type="component" value="Unassembled WGS sequence"/>
</dbReference>
<dbReference type="AlphaFoldDB" id="A0A6L3ST07"/>
<proteinExistence type="predicted"/>
<feature type="transmembrane region" description="Helical" evidence="1">
    <location>
        <begin position="123"/>
        <end position="141"/>
    </location>
</feature>
<evidence type="ECO:0000313" key="3">
    <source>
        <dbReference type="Proteomes" id="UP000474159"/>
    </source>
</evidence>
<gene>
    <name evidence="2" type="ORF">F6X53_21760</name>
</gene>
<keyword evidence="1" id="KW-0812">Transmembrane</keyword>
<accession>A0A6L3ST07</accession>
<sequence length="142" mass="15175">MWAGIQCIAVPFGTAPIREILAGQPGRSAGSPSRIGVVRVPRMLVSVRFRAAAGAASEMPRNAVQPWNQIDRRKGLRRRAGQAVPDGPFPEAAPAMHPLAHVLVWSGVLGFIGMVGYASKGGAVWMIIALMLAGIAMLIRWR</sequence>
<comment type="caution">
    <text evidence="2">The sequence shown here is derived from an EMBL/GenBank/DDBJ whole genome shotgun (WGS) entry which is preliminary data.</text>
</comment>
<evidence type="ECO:0000313" key="2">
    <source>
        <dbReference type="EMBL" id="KAB1076719.1"/>
    </source>
</evidence>
<keyword evidence="1" id="KW-0472">Membrane</keyword>
<reference evidence="2 3" key="1">
    <citation type="submission" date="2019-09" db="EMBL/GenBank/DDBJ databases">
        <title>YIM 48816 draft genome.</title>
        <authorList>
            <person name="Jiang L."/>
        </authorList>
    </citation>
    <scope>NUCLEOTIDE SEQUENCE [LARGE SCALE GENOMIC DNA]</scope>
    <source>
        <strain evidence="2 3">YIM 48816</strain>
    </source>
</reference>
<keyword evidence="1" id="KW-1133">Transmembrane helix</keyword>
<protein>
    <submittedName>
        <fullName evidence="2">Uncharacterized protein</fullName>
    </submittedName>
</protein>
<dbReference type="EMBL" id="VZZK01000027">
    <property type="protein sequence ID" value="KAB1076719.1"/>
    <property type="molecule type" value="Genomic_DNA"/>
</dbReference>
<name>A0A6L3ST07_9HYPH</name>
<feature type="transmembrane region" description="Helical" evidence="1">
    <location>
        <begin position="99"/>
        <end position="117"/>
    </location>
</feature>
<keyword evidence="3" id="KW-1185">Reference proteome</keyword>
<evidence type="ECO:0000256" key="1">
    <source>
        <dbReference type="SAM" id="Phobius"/>
    </source>
</evidence>